<keyword evidence="3" id="KW-1003">Cell membrane</keyword>
<evidence type="ECO:0000256" key="1">
    <source>
        <dbReference type="ARBA" id="ARBA00004651"/>
    </source>
</evidence>
<dbReference type="CDD" id="cd06261">
    <property type="entry name" value="TM_PBP2"/>
    <property type="match status" value="1"/>
</dbReference>
<name>A0ABU0A1J6_9BACI</name>
<keyword evidence="5 7" id="KW-1133">Transmembrane helix</keyword>
<evidence type="ECO:0000256" key="7">
    <source>
        <dbReference type="RuleBase" id="RU363032"/>
    </source>
</evidence>
<feature type="transmembrane region" description="Helical" evidence="7">
    <location>
        <begin position="287"/>
        <end position="312"/>
    </location>
</feature>
<dbReference type="EMBL" id="JAUSUG010000026">
    <property type="protein sequence ID" value="MDQ0257362.1"/>
    <property type="molecule type" value="Genomic_DNA"/>
</dbReference>
<keyword evidence="6 7" id="KW-0472">Membrane</keyword>
<dbReference type="PROSITE" id="PS50928">
    <property type="entry name" value="ABC_TM1"/>
    <property type="match status" value="1"/>
</dbReference>
<dbReference type="InterPro" id="IPR000515">
    <property type="entry name" value="MetI-like"/>
</dbReference>
<dbReference type="PANTHER" id="PTHR43227">
    <property type="entry name" value="BLL4140 PROTEIN"/>
    <property type="match status" value="1"/>
</dbReference>
<comment type="caution">
    <text evidence="9">The sequence shown here is derived from an EMBL/GenBank/DDBJ whole genome shotgun (WGS) entry which is preliminary data.</text>
</comment>
<feature type="domain" description="ABC transmembrane type-1" evidence="8">
    <location>
        <begin position="90"/>
        <end position="305"/>
    </location>
</feature>
<keyword evidence="4 7" id="KW-0812">Transmembrane</keyword>
<reference evidence="9 10" key="1">
    <citation type="submission" date="2023-07" db="EMBL/GenBank/DDBJ databases">
        <title>Genomic Encyclopedia of Type Strains, Phase IV (KMG-IV): sequencing the most valuable type-strain genomes for metagenomic binning, comparative biology and taxonomic classification.</title>
        <authorList>
            <person name="Goeker M."/>
        </authorList>
    </citation>
    <scope>NUCLEOTIDE SEQUENCE [LARGE SCALE GENOMIC DNA]</scope>
    <source>
        <strain evidence="9 10">DSM 9768</strain>
    </source>
</reference>
<dbReference type="Pfam" id="PF00528">
    <property type="entry name" value="BPD_transp_1"/>
    <property type="match status" value="1"/>
</dbReference>
<evidence type="ECO:0000259" key="8">
    <source>
        <dbReference type="PROSITE" id="PS50928"/>
    </source>
</evidence>
<protein>
    <submittedName>
        <fullName evidence="9">Arabinosaccharide transport system permease protein</fullName>
    </submittedName>
</protein>
<feature type="transmembrane region" description="Helical" evidence="7">
    <location>
        <begin position="130"/>
        <end position="149"/>
    </location>
</feature>
<evidence type="ECO:0000256" key="4">
    <source>
        <dbReference type="ARBA" id="ARBA00022692"/>
    </source>
</evidence>
<comment type="similarity">
    <text evidence="7">Belongs to the binding-protein-dependent transport system permease family.</text>
</comment>
<organism evidence="9 10">
    <name type="scientific">Evansella vedderi</name>
    <dbReference type="NCBI Taxonomy" id="38282"/>
    <lineage>
        <taxon>Bacteria</taxon>
        <taxon>Bacillati</taxon>
        <taxon>Bacillota</taxon>
        <taxon>Bacilli</taxon>
        <taxon>Bacillales</taxon>
        <taxon>Bacillaceae</taxon>
        <taxon>Evansella</taxon>
    </lineage>
</organism>
<sequence length="317" mass="35594">MLETSKNTNPDIAPIKNKKPNKGLLNFLNSKKVVPYIFVSPFILSFLVLSLYPSIQAIIMSFQRVLPGEITFIGLRNYERVFNPTFYKALSNTTIYVILTVVILVTIPIILAVLLDSKVVKFKTLFRTSLFLPALTSVIVAGMVFRLMFAETDTAVANQILNWVGLESVDWRYNAWSGMFLMVILASWRWMGVNILYFLAALQNVPNELYEAAEIDGANVLQKFFYVTLPFLKPVTIFVATISIIGGFRMFEESFVFWTAGSPGNIGLTIVGYLYQQGIQQNDMGFGAAIGVILMIIIFIITLIQLFVTGAFKRGDE</sequence>
<dbReference type="InterPro" id="IPR035906">
    <property type="entry name" value="MetI-like_sf"/>
</dbReference>
<dbReference type="InterPro" id="IPR050809">
    <property type="entry name" value="UgpAE/MalFG_permease"/>
</dbReference>
<keyword evidence="2 7" id="KW-0813">Transport</keyword>
<dbReference type="SUPFAM" id="SSF161098">
    <property type="entry name" value="MetI-like"/>
    <property type="match status" value="1"/>
</dbReference>
<feature type="transmembrane region" description="Helical" evidence="7">
    <location>
        <begin position="255"/>
        <end position="275"/>
    </location>
</feature>
<dbReference type="RefSeq" id="WP_307330965.1">
    <property type="nucleotide sequence ID" value="NZ_JAUSUG010000026.1"/>
</dbReference>
<feature type="transmembrane region" description="Helical" evidence="7">
    <location>
        <begin position="95"/>
        <end position="115"/>
    </location>
</feature>
<accession>A0ABU0A1J6</accession>
<evidence type="ECO:0000256" key="3">
    <source>
        <dbReference type="ARBA" id="ARBA00022475"/>
    </source>
</evidence>
<evidence type="ECO:0000313" key="9">
    <source>
        <dbReference type="EMBL" id="MDQ0257362.1"/>
    </source>
</evidence>
<evidence type="ECO:0000256" key="2">
    <source>
        <dbReference type="ARBA" id="ARBA00022448"/>
    </source>
</evidence>
<evidence type="ECO:0000256" key="5">
    <source>
        <dbReference type="ARBA" id="ARBA00022989"/>
    </source>
</evidence>
<dbReference type="Gene3D" id="1.10.3720.10">
    <property type="entry name" value="MetI-like"/>
    <property type="match status" value="1"/>
</dbReference>
<dbReference type="PANTHER" id="PTHR43227:SF7">
    <property type="entry name" value="ARABINOOLIGOSACCHARIDES TRANSPORT SYSTEM PERMEASE PROTEIN ARAP"/>
    <property type="match status" value="1"/>
</dbReference>
<feature type="transmembrane region" description="Helical" evidence="7">
    <location>
        <begin position="180"/>
        <end position="200"/>
    </location>
</feature>
<evidence type="ECO:0000256" key="6">
    <source>
        <dbReference type="ARBA" id="ARBA00023136"/>
    </source>
</evidence>
<dbReference type="Proteomes" id="UP001230005">
    <property type="component" value="Unassembled WGS sequence"/>
</dbReference>
<feature type="transmembrane region" description="Helical" evidence="7">
    <location>
        <begin position="224"/>
        <end position="248"/>
    </location>
</feature>
<comment type="subcellular location">
    <subcellularLocation>
        <location evidence="1 7">Cell membrane</location>
        <topology evidence="1 7">Multi-pass membrane protein</topology>
    </subcellularLocation>
</comment>
<keyword evidence="10" id="KW-1185">Reference proteome</keyword>
<proteinExistence type="inferred from homology"/>
<evidence type="ECO:0000313" key="10">
    <source>
        <dbReference type="Proteomes" id="UP001230005"/>
    </source>
</evidence>
<feature type="transmembrane region" description="Helical" evidence="7">
    <location>
        <begin position="33"/>
        <end position="52"/>
    </location>
</feature>
<gene>
    <name evidence="9" type="ORF">J2S74_004820</name>
</gene>